<sequence length="54" mass="6307">MKDLSNILSNMPDSEDVIFFSVTFFSSQLCSIGFQSRPEGSCRPYHYEIQWLVR</sequence>
<name>A0A1X7TI95_AMPQE</name>
<reference evidence="1" key="1">
    <citation type="submission" date="2017-05" db="UniProtKB">
        <authorList>
            <consortium name="EnsemblMetazoa"/>
        </authorList>
    </citation>
    <scope>IDENTIFICATION</scope>
</reference>
<proteinExistence type="predicted"/>
<protein>
    <submittedName>
        <fullName evidence="1">Uncharacterized protein</fullName>
    </submittedName>
</protein>
<accession>A0A1X7TI95</accession>
<dbReference type="EnsemblMetazoa" id="Aqu2.1.14448_001">
    <property type="protein sequence ID" value="Aqu2.1.14448_001"/>
    <property type="gene ID" value="Aqu2.1.14448"/>
</dbReference>
<dbReference type="AlphaFoldDB" id="A0A1X7TI95"/>
<evidence type="ECO:0000313" key="1">
    <source>
        <dbReference type="EnsemblMetazoa" id="Aqu2.1.14448_001"/>
    </source>
</evidence>
<organism evidence="1">
    <name type="scientific">Amphimedon queenslandica</name>
    <name type="common">Sponge</name>
    <dbReference type="NCBI Taxonomy" id="400682"/>
    <lineage>
        <taxon>Eukaryota</taxon>
        <taxon>Metazoa</taxon>
        <taxon>Porifera</taxon>
        <taxon>Demospongiae</taxon>
        <taxon>Heteroscleromorpha</taxon>
        <taxon>Haplosclerida</taxon>
        <taxon>Niphatidae</taxon>
        <taxon>Amphimedon</taxon>
    </lineage>
</organism>
<dbReference type="InParanoid" id="A0A1X7TI95"/>